<dbReference type="AlphaFoldDB" id="A0A9P3UT37"/>
<proteinExistence type="predicted"/>
<evidence type="ECO:0000313" key="3">
    <source>
        <dbReference type="Proteomes" id="UP001063166"/>
    </source>
</evidence>
<reference evidence="2" key="1">
    <citation type="submission" date="2022-07" db="EMBL/GenBank/DDBJ databases">
        <title>The genome of Lyophyllum shimeji provides insight into the initial evolution of ectomycorrhizal fungal genome.</title>
        <authorList>
            <person name="Kobayashi Y."/>
            <person name="Shibata T."/>
            <person name="Hirakawa H."/>
            <person name="Shigenobu S."/>
            <person name="Nishiyama T."/>
            <person name="Yamada A."/>
            <person name="Hasebe M."/>
            <person name="Kawaguchi M."/>
        </authorList>
    </citation>
    <scope>NUCLEOTIDE SEQUENCE</scope>
    <source>
        <strain evidence="2">AT787</strain>
    </source>
</reference>
<organism evidence="2 3">
    <name type="scientific">Lyophyllum shimeji</name>
    <name type="common">Hon-shimeji</name>
    <name type="synonym">Tricholoma shimeji</name>
    <dbReference type="NCBI Taxonomy" id="47721"/>
    <lineage>
        <taxon>Eukaryota</taxon>
        <taxon>Fungi</taxon>
        <taxon>Dikarya</taxon>
        <taxon>Basidiomycota</taxon>
        <taxon>Agaricomycotina</taxon>
        <taxon>Agaricomycetes</taxon>
        <taxon>Agaricomycetidae</taxon>
        <taxon>Agaricales</taxon>
        <taxon>Tricholomatineae</taxon>
        <taxon>Lyophyllaceae</taxon>
        <taxon>Lyophyllum</taxon>
    </lineage>
</organism>
<accession>A0A9P3UT37</accession>
<dbReference type="Proteomes" id="UP001063166">
    <property type="component" value="Unassembled WGS sequence"/>
</dbReference>
<gene>
    <name evidence="2" type="ORF">LshimejAT787_1601580</name>
</gene>
<keyword evidence="3" id="KW-1185">Reference proteome</keyword>
<name>A0A9P3UT37_LYOSH</name>
<evidence type="ECO:0000313" key="2">
    <source>
        <dbReference type="EMBL" id="GLB44228.1"/>
    </source>
</evidence>
<feature type="region of interest" description="Disordered" evidence="1">
    <location>
        <begin position="1"/>
        <end position="49"/>
    </location>
</feature>
<dbReference type="EMBL" id="BRPK01000016">
    <property type="protein sequence ID" value="GLB44228.1"/>
    <property type="molecule type" value="Genomic_DNA"/>
</dbReference>
<sequence>MSLAHQTPLGLPDVPPQKTEATLPPIKDQCTTSITGTHHGGTVLGPHLAGRARPALPRYTGWGVPREGDSPGARSLAAIHALRIYEYLALHFRTLST</sequence>
<protein>
    <submittedName>
        <fullName evidence="2">Uncharacterized protein</fullName>
    </submittedName>
</protein>
<comment type="caution">
    <text evidence="2">The sequence shown here is derived from an EMBL/GenBank/DDBJ whole genome shotgun (WGS) entry which is preliminary data.</text>
</comment>
<evidence type="ECO:0000256" key="1">
    <source>
        <dbReference type="SAM" id="MobiDB-lite"/>
    </source>
</evidence>